<dbReference type="InterPro" id="IPR002838">
    <property type="entry name" value="AIM24"/>
</dbReference>
<dbReference type="PANTHER" id="PTHR38074">
    <property type="entry name" value="ALTERED INHERITANCE OF MITOCHONDRIA PROTEIN 24, MITOCHONDRIAL"/>
    <property type="match status" value="1"/>
</dbReference>
<gene>
    <name evidence="1" type="ORF">K227x_56070</name>
</gene>
<protein>
    <recommendedName>
        <fullName evidence="3">Mitochondrial biogenesis AIM24</fullName>
    </recommendedName>
</protein>
<sequence length="233" mass="25650">MSDNRYSLQSFLEMTRDRDLDQGLFELETERMLDINLDGEVWTKLGAMVAYTGNVKFEREGILSRGIGNLLKKAVSGEGSSLTKVSGRGSVFCADGGKKITILKLDNEAICVNGNDLLAFETSLSYNIKMMKRMTAVLAGGLFNVRIEGTGMVAITSHYDPVTLPVTPNEPVITDPNATVLWSGNLEPELKTDLQFKTLLGRGSGESVQLLFRGNGFVVVQPYEEVYFQHKQA</sequence>
<dbReference type="RefSeq" id="WP_145174801.1">
    <property type="nucleotide sequence ID" value="NZ_CP036525.1"/>
</dbReference>
<accession>A0A517NJ79</accession>
<evidence type="ECO:0000313" key="1">
    <source>
        <dbReference type="EMBL" id="QDT07182.1"/>
    </source>
</evidence>
<dbReference type="InterPro" id="IPR036983">
    <property type="entry name" value="AIM24_sf"/>
</dbReference>
<dbReference type="Gene3D" id="3.60.160.10">
    <property type="entry name" value="Mitochondrial biogenesis AIM24"/>
    <property type="match status" value="1"/>
</dbReference>
<name>A0A517NJ79_9BACT</name>
<dbReference type="Pfam" id="PF01987">
    <property type="entry name" value="AIM24"/>
    <property type="match status" value="1"/>
</dbReference>
<dbReference type="EMBL" id="CP036525">
    <property type="protein sequence ID" value="QDT07182.1"/>
    <property type="molecule type" value="Genomic_DNA"/>
</dbReference>
<dbReference type="InterPro" id="IPR016031">
    <property type="entry name" value="Trp_RNA-bd_attenuator-like_dom"/>
</dbReference>
<proteinExistence type="predicted"/>
<reference evidence="1 2" key="1">
    <citation type="submission" date="2019-02" db="EMBL/GenBank/DDBJ databases">
        <title>Deep-cultivation of Planctomycetes and their phenomic and genomic characterization uncovers novel biology.</title>
        <authorList>
            <person name="Wiegand S."/>
            <person name="Jogler M."/>
            <person name="Boedeker C."/>
            <person name="Pinto D."/>
            <person name="Vollmers J."/>
            <person name="Rivas-Marin E."/>
            <person name="Kohn T."/>
            <person name="Peeters S.H."/>
            <person name="Heuer A."/>
            <person name="Rast P."/>
            <person name="Oberbeckmann S."/>
            <person name="Bunk B."/>
            <person name="Jeske O."/>
            <person name="Meyerdierks A."/>
            <person name="Storesund J.E."/>
            <person name="Kallscheuer N."/>
            <person name="Luecker S."/>
            <person name="Lage O.M."/>
            <person name="Pohl T."/>
            <person name="Merkel B.J."/>
            <person name="Hornburger P."/>
            <person name="Mueller R.-W."/>
            <person name="Bruemmer F."/>
            <person name="Labrenz M."/>
            <person name="Spormann A.M."/>
            <person name="Op den Camp H."/>
            <person name="Overmann J."/>
            <person name="Amann R."/>
            <person name="Jetten M.S.M."/>
            <person name="Mascher T."/>
            <person name="Medema M.H."/>
            <person name="Devos D.P."/>
            <person name="Kaster A.-K."/>
            <person name="Ovreas L."/>
            <person name="Rohde M."/>
            <person name="Galperin M.Y."/>
            <person name="Jogler C."/>
        </authorList>
    </citation>
    <scope>NUCLEOTIDE SEQUENCE [LARGE SCALE GENOMIC DNA]</scope>
    <source>
        <strain evidence="1 2">K22_7</strain>
    </source>
</reference>
<keyword evidence="2" id="KW-1185">Reference proteome</keyword>
<dbReference type="KEGG" id="rlc:K227x_56070"/>
<evidence type="ECO:0000313" key="2">
    <source>
        <dbReference type="Proteomes" id="UP000318538"/>
    </source>
</evidence>
<dbReference type="PANTHER" id="PTHR38074:SF1">
    <property type="entry name" value="ALTERED INHERITANCE OF MITOCHONDRIA PROTEIN 24, MITOCHONDRIAL"/>
    <property type="match status" value="1"/>
</dbReference>
<evidence type="ECO:0008006" key="3">
    <source>
        <dbReference type="Google" id="ProtNLM"/>
    </source>
</evidence>
<dbReference type="Proteomes" id="UP000318538">
    <property type="component" value="Chromosome"/>
</dbReference>
<dbReference type="OrthoDB" id="8707822at2"/>
<dbReference type="SUPFAM" id="SSF51219">
    <property type="entry name" value="TRAP-like"/>
    <property type="match status" value="1"/>
</dbReference>
<dbReference type="AlphaFoldDB" id="A0A517NJ79"/>
<organism evidence="1 2">
    <name type="scientific">Rubripirellula lacrimiformis</name>
    <dbReference type="NCBI Taxonomy" id="1930273"/>
    <lineage>
        <taxon>Bacteria</taxon>
        <taxon>Pseudomonadati</taxon>
        <taxon>Planctomycetota</taxon>
        <taxon>Planctomycetia</taxon>
        <taxon>Pirellulales</taxon>
        <taxon>Pirellulaceae</taxon>
        <taxon>Rubripirellula</taxon>
    </lineage>
</organism>